<dbReference type="Proteomes" id="UP001596292">
    <property type="component" value="Unassembled WGS sequence"/>
</dbReference>
<comment type="caution">
    <text evidence="1">The sequence shown here is derived from an EMBL/GenBank/DDBJ whole genome shotgun (WGS) entry which is preliminary data.</text>
</comment>
<dbReference type="Pfam" id="PF13692">
    <property type="entry name" value="Glyco_trans_1_4"/>
    <property type="match status" value="1"/>
</dbReference>
<accession>A0ABW2BHY3</accession>
<dbReference type="Gene3D" id="3.40.50.2000">
    <property type="entry name" value="Glycogen Phosphorylase B"/>
    <property type="match status" value="1"/>
</dbReference>
<name>A0ABW2BHY3_9HYPH</name>
<organism evidence="1 2">
    <name type="scientific">Methylobacterium komagatae</name>
    <dbReference type="NCBI Taxonomy" id="374425"/>
    <lineage>
        <taxon>Bacteria</taxon>
        <taxon>Pseudomonadati</taxon>
        <taxon>Pseudomonadota</taxon>
        <taxon>Alphaproteobacteria</taxon>
        <taxon>Hyphomicrobiales</taxon>
        <taxon>Methylobacteriaceae</taxon>
        <taxon>Methylobacterium</taxon>
    </lineage>
</organism>
<evidence type="ECO:0000313" key="2">
    <source>
        <dbReference type="Proteomes" id="UP001596292"/>
    </source>
</evidence>
<dbReference type="EC" id="2.4.-.-" evidence="1"/>
<gene>
    <name evidence="1" type="ORF">ACFQE0_10290</name>
</gene>
<reference evidence="2" key="1">
    <citation type="journal article" date="2019" name="Int. J. Syst. Evol. Microbiol.">
        <title>The Global Catalogue of Microorganisms (GCM) 10K type strain sequencing project: providing services to taxonomists for standard genome sequencing and annotation.</title>
        <authorList>
            <consortium name="The Broad Institute Genomics Platform"/>
            <consortium name="The Broad Institute Genome Sequencing Center for Infectious Disease"/>
            <person name="Wu L."/>
            <person name="Ma J."/>
        </authorList>
    </citation>
    <scope>NUCLEOTIDE SEQUENCE [LARGE SCALE GENOMIC DNA]</scope>
    <source>
        <strain evidence="2">CCUG 48316</strain>
    </source>
</reference>
<dbReference type="SUPFAM" id="SSF53756">
    <property type="entry name" value="UDP-Glycosyltransferase/glycogen phosphorylase"/>
    <property type="match status" value="1"/>
</dbReference>
<proteinExistence type="predicted"/>
<dbReference type="EMBL" id="JBHSWN010000001">
    <property type="protein sequence ID" value="MFC6789973.1"/>
    <property type="molecule type" value="Genomic_DNA"/>
</dbReference>
<dbReference type="GO" id="GO:0016757">
    <property type="term" value="F:glycosyltransferase activity"/>
    <property type="evidence" value="ECO:0007669"/>
    <property type="project" value="UniProtKB-KW"/>
</dbReference>
<keyword evidence="2" id="KW-1185">Reference proteome</keyword>
<protein>
    <submittedName>
        <fullName evidence="1">Glycosyltransferase</fullName>
        <ecNumber evidence="1">2.4.-.-</ecNumber>
    </submittedName>
</protein>
<dbReference type="RefSeq" id="WP_160534120.1">
    <property type="nucleotide sequence ID" value="NZ_JBHSWN010000001.1"/>
</dbReference>
<keyword evidence="1" id="KW-0328">Glycosyltransferase</keyword>
<sequence length="367" mass="41646">MLSLHALRNPYLFGTPVLSEAAGLVDCFVREPRTWSRDLQVAGLFLSLDPPIFCAQPQPRPFGAASYLAARFPETPFVFLHAVTHSLERPTFALSVAQQYRRFRKAHRRARLIVMANTPGEEESLRRFGVDVYLAPQNMFVDETMFHPIVDRPRTYDAIYNAQLVPLKRHELARLVPSCAYVTKLFGRWSPDLKKAQLHKFLHGLPRGHVIINEIEDDNVVFMDHVQVNEAMASAHVGLCLSKLEGAMYASIEYLLAGLPVVSTRSKGGRDTFFHPDTTLIVDDNPRAVQEGVAAMKARAIPADFTRSTTLRLMTIERERFNTFIDGLRGKQVARTDQRWSFNYCPKLAQLRTISDFEAQLSQKFTV</sequence>
<keyword evidence="1" id="KW-0808">Transferase</keyword>
<evidence type="ECO:0000313" key="1">
    <source>
        <dbReference type="EMBL" id="MFC6789973.1"/>
    </source>
</evidence>